<evidence type="ECO:0008006" key="3">
    <source>
        <dbReference type="Google" id="ProtNLM"/>
    </source>
</evidence>
<reference evidence="2" key="1">
    <citation type="journal article" date="2019" name="Int. J. Syst. Evol. Microbiol.">
        <title>The Global Catalogue of Microorganisms (GCM) 10K type strain sequencing project: providing services to taxonomists for standard genome sequencing and annotation.</title>
        <authorList>
            <consortium name="The Broad Institute Genomics Platform"/>
            <consortium name="The Broad Institute Genome Sequencing Center for Infectious Disease"/>
            <person name="Wu L."/>
            <person name="Ma J."/>
        </authorList>
    </citation>
    <scope>NUCLEOTIDE SEQUENCE [LARGE SCALE GENOMIC DNA]</scope>
    <source>
        <strain evidence="2">JCM 17926</strain>
    </source>
</reference>
<dbReference type="PROSITE" id="PS51257">
    <property type="entry name" value="PROKAR_LIPOPROTEIN"/>
    <property type="match status" value="1"/>
</dbReference>
<dbReference type="Gene3D" id="2.180.10.10">
    <property type="entry name" value="RHS repeat-associated core"/>
    <property type="match status" value="1"/>
</dbReference>
<evidence type="ECO:0000313" key="2">
    <source>
        <dbReference type="Proteomes" id="UP001500552"/>
    </source>
</evidence>
<keyword evidence="2" id="KW-1185">Reference proteome</keyword>
<sequence length="266" mass="30536">MISDMKKLYQSLLFFCLPLALTSCEEGVFEPQSANCLEIKQEDSEGNAWEKVYDEQDIIQQRYLKDQALQYYYSYVYDDDGRVSEIQYLDAQDAPYAPSEFITYDEEGRWSKSTVTYPNGNVSIYAAEYDSQGQLQKVTSSTNKSGTVTQNYTVTYTWLNGNNVSRTYESASQRQEIQYEFDLDQENKRRKEQKKVAFLSLAVAYNQNMFKRVKTVSTSGSTTTTTESVYDYEYNEEGYPSAVTRTTTVNSDASSTSTTTFLYNCD</sequence>
<comment type="caution">
    <text evidence="1">The sequence shown here is derived from an EMBL/GenBank/DDBJ whole genome shotgun (WGS) entry which is preliminary data.</text>
</comment>
<protein>
    <recommendedName>
        <fullName evidence="3">YD repeat-containing protein</fullName>
    </recommendedName>
</protein>
<evidence type="ECO:0000313" key="1">
    <source>
        <dbReference type="EMBL" id="GAA4435358.1"/>
    </source>
</evidence>
<dbReference type="EMBL" id="BAABHC010000014">
    <property type="protein sequence ID" value="GAA4435358.1"/>
    <property type="molecule type" value="Genomic_DNA"/>
</dbReference>
<accession>A0ABP8LUR7</accession>
<gene>
    <name evidence="1" type="ORF">GCM10023188_27330</name>
</gene>
<name>A0ABP8LUR7_9BACT</name>
<proteinExistence type="predicted"/>
<organism evidence="1 2">
    <name type="scientific">Pontibacter saemangeumensis</name>
    <dbReference type="NCBI Taxonomy" id="1084525"/>
    <lineage>
        <taxon>Bacteria</taxon>
        <taxon>Pseudomonadati</taxon>
        <taxon>Bacteroidota</taxon>
        <taxon>Cytophagia</taxon>
        <taxon>Cytophagales</taxon>
        <taxon>Hymenobacteraceae</taxon>
        <taxon>Pontibacter</taxon>
    </lineage>
</organism>
<dbReference type="Proteomes" id="UP001500552">
    <property type="component" value="Unassembled WGS sequence"/>
</dbReference>